<organism evidence="3 4">
    <name type="scientific">Postia placenta MAD-698-R-SB12</name>
    <dbReference type="NCBI Taxonomy" id="670580"/>
    <lineage>
        <taxon>Eukaryota</taxon>
        <taxon>Fungi</taxon>
        <taxon>Dikarya</taxon>
        <taxon>Basidiomycota</taxon>
        <taxon>Agaricomycotina</taxon>
        <taxon>Agaricomycetes</taxon>
        <taxon>Polyporales</taxon>
        <taxon>Adustoporiaceae</taxon>
        <taxon>Rhodonia</taxon>
    </lineage>
</organism>
<reference evidence="3 4" key="1">
    <citation type="submission" date="2017-04" db="EMBL/GenBank/DDBJ databases">
        <title>Genome Sequence of the Model Brown-Rot Fungus Postia placenta SB12.</title>
        <authorList>
            <consortium name="DOE Joint Genome Institute"/>
            <person name="Gaskell J."/>
            <person name="Kersten P."/>
            <person name="Larrondo L.F."/>
            <person name="Canessa P."/>
            <person name="Martinez D."/>
            <person name="Hibbett D."/>
            <person name="Schmoll M."/>
            <person name="Kubicek C.P."/>
            <person name="Martinez A.T."/>
            <person name="Yadav J."/>
            <person name="Master E."/>
            <person name="Magnuson J.K."/>
            <person name="James T."/>
            <person name="Yaver D."/>
            <person name="Berka R."/>
            <person name="Labutti K."/>
            <person name="Lipzen A."/>
            <person name="Aerts A."/>
            <person name="Barry K."/>
            <person name="Henrissat B."/>
            <person name="Blanchette R."/>
            <person name="Grigoriev I."/>
            <person name="Cullen D."/>
        </authorList>
    </citation>
    <scope>NUCLEOTIDE SEQUENCE [LARGE SCALE GENOMIC DNA]</scope>
    <source>
        <strain evidence="3 4">MAD-698-R-SB12</strain>
    </source>
</reference>
<feature type="compositionally biased region" description="Basic residues" evidence="1">
    <location>
        <begin position="280"/>
        <end position="295"/>
    </location>
</feature>
<accession>A0A1X6MJI5</accession>
<evidence type="ECO:0000256" key="1">
    <source>
        <dbReference type="SAM" id="MobiDB-lite"/>
    </source>
</evidence>
<name>A0A1X6MJI5_9APHY</name>
<sequence>MSARSATPASTPSLVNRRLAALLVVLEAPPTADAALDVVEEWAQDLSPLVLAYRKALGTIRDEETELRVAAAVKQLAGRASESWVEWARGDWPELAIAIDAEVERRVEEQKRLAEEEARRIEEAAKRAKAAEERRLEDERRRKEEEELRLEDERRAQEAADEELARIAAAEGLLSDPAPAGVDKGKGRARVDEEVTELSDNPSIIRKTPRTVERPFVMTEVDMAAVALEKRQSGQKCDRCAGYRSAPVECVWVENATTCERCAQFQQGCYFDKVSVLGKTKKTRGGGSTTKKRIRPASPGPSIADSSGSKKRRVDEPPRPLLRRPLDGASRLGLEQDDLDALDLDDESRGIIRVIREERAHIARRRALLHDMDLDLQKMEKAALAKGGIGFVRGAVDDE</sequence>
<dbReference type="Proteomes" id="UP000194127">
    <property type="component" value="Unassembled WGS sequence"/>
</dbReference>
<dbReference type="GeneID" id="36332466"/>
<feature type="region of interest" description="Disordered" evidence="1">
    <location>
        <begin position="280"/>
        <end position="328"/>
    </location>
</feature>
<proteinExistence type="predicted"/>
<protein>
    <recommendedName>
        <fullName evidence="5">Zn(2)-C6 fungal-type domain-containing protein</fullName>
    </recommendedName>
</protein>
<evidence type="ECO:0000313" key="4">
    <source>
        <dbReference type="Proteomes" id="UP000194127"/>
    </source>
</evidence>
<feature type="chain" id="PRO_5010884919" description="Zn(2)-C6 fungal-type domain-containing protein" evidence="2">
    <location>
        <begin position="35"/>
        <end position="399"/>
    </location>
</feature>
<dbReference type="AlphaFoldDB" id="A0A1X6MJI5"/>
<gene>
    <name evidence="3" type="ORF">POSPLADRAFT_1160201</name>
</gene>
<keyword evidence="4" id="KW-1185">Reference proteome</keyword>
<dbReference type="OrthoDB" id="2807842at2759"/>
<dbReference type="RefSeq" id="XP_024333273.1">
    <property type="nucleotide sequence ID" value="XM_024487517.1"/>
</dbReference>
<keyword evidence="2" id="KW-0732">Signal</keyword>
<evidence type="ECO:0000313" key="3">
    <source>
        <dbReference type="EMBL" id="OSX56479.1"/>
    </source>
</evidence>
<evidence type="ECO:0000256" key="2">
    <source>
        <dbReference type="SAM" id="SignalP"/>
    </source>
</evidence>
<evidence type="ECO:0008006" key="5">
    <source>
        <dbReference type="Google" id="ProtNLM"/>
    </source>
</evidence>
<feature type="signal peptide" evidence="2">
    <location>
        <begin position="1"/>
        <end position="34"/>
    </location>
</feature>
<feature type="region of interest" description="Disordered" evidence="1">
    <location>
        <begin position="128"/>
        <end position="156"/>
    </location>
</feature>
<dbReference type="EMBL" id="KZ110613">
    <property type="protein sequence ID" value="OSX56479.1"/>
    <property type="molecule type" value="Genomic_DNA"/>
</dbReference>
<feature type="region of interest" description="Disordered" evidence="1">
    <location>
        <begin position="175"/>
        <end position="194"/>
    </location>
</feature>
<feature type="compositionally biased region" description="Basic and acidic residues" evidence="1">
    <location>
        <begin position="183"/>
        <end position="193"/>
    </location>
</feature>